<evidence type="ECO:0000256" key="3">
    <source>
        <dbReference type="SAM" id="MobiDB-lite"/>
    </source>
</evidence>
<dbReference type="InterPro" id="IPR011344">
    <property type="entry name" value="ssDNA-bd"/>
</dbReference>
<dbReference type="CDD" id="cd04496">
    <property type="entry name" value="SSB_OBF"/>
    <property type="match status" value="1"/>
</dbReference>
<keyword evidence="1 2" id="KW-0238">DNA-binding</keyword>
<dbReference type="Gene3D" id="2.40.50.140">
    <property type="entry name" value="Nucleic acid-binding proteins"/>
    <property type="match status" value="1"/>
</dbReference>
<dbReference type="SUPFAM" id="SSF50249">
    <property type="entry name" value="Nucleic acid-binding proteins"/>
    <property type="match status" value="1"/>
</dbReference>
<dbReference type="Proteomes" id="UP000184612">
    <property type="component" value="Unassembled WGS sequence"/>
</dbReference>
<evidence type="ECO:0000256" key="1">
    <source>
        <dbReference type="ARBA" id="ARBA00023125"/>
    </source>
</evidence>
<dbReference type="AlphaFoldDB" id="A0A1M7YNT8"/>
<gene>
    <name evidence="4" type="ORF">SAMN02745217_04621</name>
</gene>
<dbReference type="GO" id="GO:0006260">
    <property type="term" value="P:DNA replication"/>
    <property type="evidence" value="ECO:0007669"/>
    <property type="project" value="InterPro"/>
</dbReference>
<name>A0A1M7YNT8_9FIRM</name>
<feature type="region of interest" description="Disordered" evidence="3">
    <location>
        <begin position="101"/>
        <end position="140"/>
    </location>
</feature>
<dbReference type="PANTHER" id="PTHR10302">
    <property type="entry name" value="SINGLE-STRANDED DNA-BINDING PROTEIN"/>
    <property type="match status" value="1"/>
</dbReference>
<reference evidence="4 5" key="1">
    <citation type="submission" date="2016-12" db="EMBL/GenBank/DDBJ databases">
        <authorList>
            <person name="Song W.-J."/>
            <person name="Kurnit D.M."/>
        </authorList>
    </citation>
    <scope>NUCLEOTIDE SEQUENCE [LARGE SCALE GENOMIC DNA]</scope>
    <source>
        <strain evidence="4 5">DSM 12503</strain>
    </source>
</reference>
<sequence length="140" mass="15846">MAQVFIIGRVTADFELQISSNKNSYVRFGLAENIGYGEASKTQYYQVWAWETDAKHLVKRKVKQGSLIWVSGSIELEEYTRQDGESKDKRLKVKLDNWDYVASGKDNTGKETEPKEATSPPTEHMLPGGEINGDKENMPD</sequence>
<evidence type="ECO:0000313" key="4">
    <source>
        <dbReference type="EMBL" id="SHO54166.1"/>
    </source>
</evidence>
<evidence type="ECO:0000313" key="5">
    <source>
        <dbReference type="Proteomes" id="UP000184612"/>
    </source>
</evidence>
<dbReference type="GO" id="GO:0009295">
    <property type="term" value="C:nucleoid"/>
    <property type="evidence" value="ECO:0007669"/>
    <property type="project" value="TreeGrafter"/>
</dbReference>
<organism evidence="4 5">
    <name type="scientific">Anaerocolumna xylanovorans DSM 12503</name>
    <dbReference type="NCBI Taxonomy" id="1121345"/>
    <lineage>
        <taxon>Bacteria</taxon>
        <taxon>Bacillati</taxon>
        <taxon>Bacillota</taxon>
        <taxon>Clostridia</taxon>
        <taxon>Lachnospirales</taxon>
        <taxon>Lachnospiraceae</taxon>
        <taxon>Anaerocolumna</taxon>
    </lineage>
</organism>
<dbReference type="InterPro" id="IPR012340">
    <property type="entry name" value="NA-bd_OB-fold"/>
</dbReference>
<dbReference type="PANTHER" id="PTHR10302:SF0">
    <property type="entry name" value="SINGLE-STRANDED DNA-BINDING PROTEIN, MITOCHONDRIAL"/>
    <property type="match status" value="1"/>
</dbReference>
<dbReference type="STRING" id="1121345.SAMN02745217_04621"/>
<protein>
    <recommendedName>
        <fullName evidence="2">Single-stranded DNA-binding protein</fullName>
    </recommendedName>
</protein>
<keyword evidence="5" id="KW-1185">Reference proteome</keyword>
<accession>A0A1M7YNT8</accession>
<dbReference type="EMBL" id="FRFD01000018">
    <property type="protein sequence ID" value="SHO54166.1"/>
    <property type="molecule type" value="Genomic_DNA"/>
</dbReference>
<proteinExistence type="predicted"/>
<dbReference type="GO" id="GO:0003697">
    <property type="term" value="F:single-stranded DNA binding"/>
    <property type="evidence" value="ECO:0007669"/>
    <property type="project" value="InterPro"/>
</dbReference>
<dbReference type="PIRSF" id="PIRSF002070">
    <property type="entry name" value="SSB"/>
    <property type="match status" value="1"/>
</dbReference>
<dbReference type="PROSITE" id="PS50935">
    <property type="entry name" value="SSB"/>
    <property type="match status" value="1"/>
</dbReference>
<dbReference type="Pfam" id="PF00436">
    <property type="entry name" value="SSB"/>
    <property type="match status" value="1"/>
</dbReference>
<feature type="compositionally biased region" description="Basic and acidic residues" evidence="3">
    <location>
        <begin position="107"/>
        <end position="116"/>
    </location>
</feature>
<dbReference type="InterPro" id="IPR000424">
    <property type="entry name" value="Primosome_PriB/ssb"/>
</dbReference>
<dbReference type="RefSeq" id="WP_073591244.1">
    <property type="nucleotide sequence ID" value="NZ_FRFD01000018.1"/>
</dbReference>
<evidence type="ECO:0000256" key="2">
    <source>
        <dbReference type="PIRNR" id="PIRNR002070"/>
    </source>
</evidence>